<evidence type="ECO:0000256" key="2">
    <source>
        <dbReference type="ARBA" id="ARBA00023125"/>
    </source>
</evidence>
<dbReference type="PANTHER" id="PTHR33204:SF37">
    <property type="entry name" value="HTH-TYPE TRANSCRIPTIONAL REGULATOR YODB"/>
    <property type="match status" value="1"/>
</dbReference>
<organism evidence="5 6">
    <name type="scientific">Streptomyces bingchenggensis (strain BCW-1)</name>
    <dbReference type="NCBI Taxonomy" id="749414"/>
    <lineage>
        <taxon>Bacteria</taxon>
        <taxon>Bacillati</taxon>
        <taxon>Actinomycetota</taxon>
        <taxon>Actinomycetes</taxon>
        <taxon>Kitasatosporales</taxon>
        <taxon>Streptomycetaceae</taxon>
        <taxon>Streptomyces</taxon>
    </lineage>
</organism>
<evidence type="ECO:0000256" key="1">
    <source>
        <dbReference type="ARBA" id="ARBA00023015"/>
    </source>
</evidence>
<keyword evidence="1" id="KW-0805">Transcription regulation</keyword>
<dbReference type="PANTHER" id="PTHR33204">
    <property type="entry name" value="TRANSCRIPTIONAL REGULATOR, MARR FAMILY"/>
    <property type="match status" value="1"/>
</dbReference>
<dbReference type="eggNOG" id="COG1733">
    <property type="taxonomic scope" value="Bacteria"/>
</dbReference>
<evidence type="ECO:0000313" key="6">
    <source>
        <dbReference type="Proteomes" id="UP000000377"/>
    </source>
</evidence>
<keyword evidence="2" id="KW-0238">DNA-binding</keyword>
<proteinExistence type="predicted"/>
<name>D7C8Y2_STRBB</name>
<evidence type="ECO:0000256" key="3">
    <source>
        <dbReference type="ARBA" id="ARBA00023163"/>
    </source>
</evidence>
<dbReference type="Gene3D" id="1.10.10.10">
    <property type="entry name" value="Winged helix-like DNA-binding domain superfamily/Winged helix DNA-binding domain"/>
    <property type="match status" value="1"/>
</dbReference>
<sequence>MTRVFELLGKRWTGLIVTVLMTQPAYFAELRRAIPKISERMLTDRLTELVAAGLALREVDAGPPLRVTYRLTESGRALEPALSELARWAERYMAEDEGCP</sequence>
<dbReference type="GO" id="GO:0003677">
    <property type="term" value="F:DNA binding"/>
    <property type="evidence" value="ECO:0007669"/>
    <property type="project" value="UniProtKB-KW"/>
</dbReference>
<keyword evidence="6" id="KW-1185">Reference proteome</keyword>
<dbReference type="HOGENOM" id="CLU_111585_5_3_11"/>
<gene>
    <name evidence="5" type="ordered locus">SBI_05413</name>
</gene>
<dbReference type="SUPFAM" id="SSF46785">
    <property type="entry name" value="Winged helix' DNA-binding domain"/>
    <property type="match status" value="1"/>
</dbReference>
<dbReference type="InterPro" id="IPR036390">
    <property type="entry name" value="WH_DNA-bd_sf"/>
</dbReference>
<feature type="domain" description="HTH hxlR-type" evidence="4">
    <location>
        <begin position="1"/>
        <end position="97"/>
    </location>
</feature>
<dbReference type="PATRIC" id="fig|749414.3.peg.5590"/>
<evidence type="ECO:0000259" key="4">
    <source>
        <dbReference type="PROSITE" id="PS51118"/>
    </source>
</evidence>
<accession>D7C8Y2</accession>
<dbReference type="InterPro" id="IPR036388">
    <property type="entry name" value="WH-like_DNA-bd_sf"/>
</dbReference>
<dbReference type="Pfam" id="PF01638">
    <property type="entry name" value="HxlR"/>
    <property type="match status" value="1"/>
</dbReference>
<dbReference type="EMBL" id="CP002047">
    <property type="protein sequence ID" value="ADI08533.1"/>
    <property type="molecule type" value="Genomic_DNA"/>
</dbReference>
<reference evidence="5 6" key="1">
    <citation type="journal article" date="2010" name="J. Bacteriol.">
        <title>Genome sequence of the milbemycin-producing bacterium Streptomyces bingchenggensis.</title>
        <authorList>
            <person name="Wang X.J."/>
            <person name="Yan Y.J."/>
            <person name="Zhang B."/>
            <person name="An J."/>
            <person name="Wang J.J."/>
            <person name="Tian J."/>
            <person name="Jiang L."/>
            <person name="Chen Y.H."/>
            <person name="Huang S.X."/>
            <person name="Yin M."/>
            <person name="Zhang J."/>
            <person name="Gao A.L."/>
            <person name="Liu C.X."/>
            <person name="Zhu Z.X."/>
            <person name="Xiang W.S."/>
        </authorList>
    </citation>
    <scope>NUCLEOTIDE SEQUENCE [LARGE SCALE GENOMIC DNA]</scope>
    <source>
        <strain evidence="5 6">BCW-1</strain>
    </source>
</reference>
<evidence type="ECO:0000313" key="5">
    <source>
        <dbReference type="EMBL" id="ADI08533.1"/>
    </source>
</evidence>
<protein>
    <submittedName>
        <fullName evidence="5">Putative transcriptional regulator</fullName>
    </submittedName>
</protein>
<dbReference type="Proteomes" id="UP000000377">
    <property type="component" value="Chromosome"/>
</dbReference>
<dbReference type="PROSITE" id="PS51118">
    <property type="entry name" value="HTH_HXLR"/>
    <property type="match status" value="1"/>
</dbReference>
<dbReference type="InterPro" id="IPR002577">
    <property type="entry name" value="HTH_HxlR"/>
</dbReference>
<dbReference type="AlphaFoldDB" id="D7C8Y2"/>
<dbReference type="KEGG" id="sbh:SBI_05413"/>
<keyword evidence="3" id="KW-0804">Transcription</keyword>
<dbReference type="STRING" id="749414.SBI_05413"/>